<comment type="caution">
    <text evidence="2">The sequence shown here is derived from an EMBL/GenBank/DDBJ whole genome shotgun (WGS) entry which is preliminary data.</text>
</comment>
<protein>
    <recommendedName>
        <fullName evidence="4">PH domain-containing protein</fullName>
    </recommendedName>
</protein>
<gene>
    <name evidence="2" type="ORF">FHS44_000018</name>
</gene>
<accession>A0A7W7VJT9</accession>
<feature type="transmembrane region" description="Helical" evidence="1">
    <location>
        <begin position="7"/>
        <end position="27"/>
    </location>
</feature>
<keyword evidence="1" id="KW-1133">Transmembrane helix</keyword>
<feature type="transmembrane region" description="Helical" evidence="1">
    <location>
        <begin position="124"/>
        <end position="147"/>
    </location>
</feature>
<evidence type="ECO:0008006" key="4">
    <source>
        <dbReference type="Google" id="ProtNLM"/>
    </source>
</evidence>
<organism evidence="2 3">
    <name type="scientific">Streptosporangium saharense</name>
    <dbReference type="NCBI Taxonomy" id="1706840"/>
    <lineage>
        <taxon>Bacteria</taxon>
        <taxon>Bacillati</taxon>
        <taxon>Actinomycetota</taxon>
        <taxon>Actinomycetes</taxon>
        <taxon>Streptosporangiales</taxon>
        <taxon>Streptosporangiaceae</taxon>
        <taxon>Streptosporangium</taxon>
    </lineage>
</organism>
<evidence type="ECO:0000313" key="2">
    <source>
        <dbReference type="EMBL" id="MBB4912946.1"/>
    </source>
</evidence>
<keyword evidence="1" id="KW-0812">Transmembrane</keyword>
<keyword evidence="3" id="KW-1185">Reference proteome</keyword>
<dbReference type="AlphaFoldDB" id="A0A7W7VJT9"/>
<evidence type="ECO:0000313" key="3">
    <source>
        <dbReference type="Proteomes" id="UP000552644"/>
    </source>
</evidence>
<dbReference type="RefSeq" id="WP_184711785.1">
    <property type="nucleotide sequence ID" value="NZ_JACHJP010000001.1"/>
</dbReference>
<reference evidence="2 3" key="1">
    <citation type="submission" date="2020-08" db="EMBL/GenBank/DDBJ databases">
        <title>Genomic Encyclopedia of Type Strains, Phase III (KMG-III): the genomes of soil and plant-associated and newly described type strains.</title>
        <authorList>
            <person name="Whitman W."/>
        </authorList>
    </citation>
    <scope>NUCLEOTIDE SEQUENCE [LARGE SCALE GENOMIC DNA]</scope>
    <source>
        <strain evidence="2 3">CECT 8840</strain>
    </source>
</reference>
<sequence>MIKVARGVLLAVLPAEVVLVILTVAGVRLPGPVLVAVEVAVALMLLLEAVTLHRLFRAARREGAGRRAAFGTALRRLVPVQVRRLLGFELRSMASLGLWVTRRRHGVPRGATAVPYAREQSSMLLVLLFLAVVETVAVELLLGALGVPSGVRLVVLVLDVYGVVLVLALWAACATRPHVVTERELRVRYGAHFDLRVPRDLISSVRLARAFDERGTVTVADGRLGVAVSSQTNVVVELSDPVTVVRPLGRTEEARMIRLFADSPALVLDALRSPTA</sequence>
<dbReference type="EMBL" id="JACHJP010000001">
    <property type="protein sequence ID" value="MBB4912946.1"/>
    <property type="molecule type" value="Genomic_DNA"/>
</dbReference>
<evidence type="ECO:0000256" key="1">
    <source>
        <dbReference type="SAM" id="Phobius"/>
    </source>
</evidence>
<dbReference type="Proteomes" id="UP000552644">
    <property type="component" value="Unassembled WGS sequence"/>
</dbReference>
<feature type="transmembrane region" description="Helical" evidence="1">
    <location>
        <begin position="153"/>
        <end position="173"/>
    </location>
</feature>
<feature type="transmembrane region" description="Helical" evidence="1">
    <location>
        <begin position="33"/>
        <end position="56"/>
    </location>
</feature>
<proteinExistence type="predicted"/>
<name>A0A7W7VJT9_9ACTN</name>
<keyword evidence="1" id="KW-0472">Membrane</keyword>